<reference evidence="2" key="1">
    <citation type="submission" date="2017-04" db="EMBL/GenBank/DDBJ databases">
        <title>Function of individual gut microbiota members based on whole genome sequencing of pure cultures obtained from chicken caecum.</title>
        <authorList>
            <person name="Medvecky M."/>
            <person name="Cejkova D."/>
            <person name="Polansky O."/>
            <person name="Karasova D."/>
            <person name="Kubasova T."/>
            <person name="Cizek A."/>
            <person name="Rychlik I."/>
        </authorList>
    </citation>
    <scope>NUCLEOTIDE SEQUENCE [LARGE SCALE GENOMIC DNA]</scope>
    <source>
        <strain evidence="2">An101</strain>
    </source>
</reference>
<proteinExistence type="predicted"/>
<dbReference type="AlphaFoldDB" id="A0A1Y4W6H7"/>
<sequence>MKQKSSFYYRYLSWTQKRELVSFIEQPLDNLPKGSAAYNEAYKFNSYIKMSKVKVKKNKIEVKIRIPETPGGQSRLNAIWNQIVDKVSRMNGRAFALSSNKAGDPYFYIVEGTRIEH</sequence>
<comment type="caution">
    <text evidence="1">The sequence shown here is derived from an EMBL/GenBank/DDBJ whole genome shotgun (WGS) entry which is preliminary data.</text>
</comment>
<dbReference type="Proteomes" id="UP000195859">
    <property type="component" value="Unassembled WGS sequence"/>
</dbReference>
<name>A0A1Y4W6H7_9LACO</name>
<accession>A0A1Y4W6H7</accession>
<gene>
    <name evidence="1" type="ORF">B5E44_03510</name>
</gene>
<dbReference type="RefSeq" id="WP_087301046.1">
    <property type="nucleotide sequence ID" value="NZ_NFLZ01000005.1"/>
</dbReference>
<evidence type="ECO:0000313" key="1">
    <source>
        <dbReference type="EMBL" id="OUQ77223.1"/>
    </source>
</evidence>
<protein>
    <submittedName>
        <fullName evidence="1">Uncharacterized protein</fullName>
    </submittedName>
</protein>
<dbReference type="EMBL" id="NFLZ01000005">
    <property type="protein sequence ID" value="OUQ77223.1"/>
    <property type="molecule type" value="Genomic_DNA"/>
</dbReference>
<organism evidence="1 2">
    <name type="scientific">Lactobacillus gallinarum</name>
    <dbReference type="NCBI Taxonomy" id="52242"/>
    <lineage>
        <taxon>Bacteria</taxon>
        <taxon>Bacillati</taxon>
        <taxon>Bacillota</taxon>
        <taxon>Bacilli</taxon>
        <taxon>Lactobacillales</taxon>
        <taxon>Lactobacillaceae</taxon>
        <taxon>Lactobacillus</taxon>
    </lineage>
</organism>
<evidence type="ECO:0000313" key="2">
    <source>
        <dbReference type="Proteomes" id="UP000195859"/>
    </source>
</evidence>